<proteinExistence type="inferred from homology"/>
<keyword evidence="3" id="KW-0813">Transport</keyword>
<dbReference type="InterPro" id="IPR002898">
    <property type="entry name" value="MotA_ExbB_proton_chnl"/>
</dbReference>
<sequence length="273" mass="30016">MDFTSIIGLVAGIILVVYGIGMDKIGNFLDTPSALIVVGGTVAAVVASFPLRILKNVPKHFKILLQGKNNPAKIIEEMVDLAQFARRNGLLALEDRANELKDPFFKQSVLLIVDAMDTEKVRELLETQVDMMSDRHEENTVLYDKAAAYSPSFGLIGTLIGLINMLKSMNMDAGGSNDMGKNMAVAMITTFYGCVLASLVFSPIAKKLRIRNEEEVLYKQLIIEGVISIQSGDNPKFLKEKLVSYLEQGQQKRILEGKDSTGKEKAAQEAMDL</sequence>
<dbReference type="InterPro" id="IPR000540">
    <property type="entry name" value="Flag_MotA_CS"/>
</dbReference>
<comment type="similarity">
    <text evidence="2">Belongs to the MotA family.</text>
</comment>
<protein>
    <submittedName>
        <fullName evidence="10">Chemotaxis protein MotA</fullName>
    </submittedName>
</protein>
<name>A0A1M6I8S0_9FIRM</name>
<dbReference type="EMBL" id="FQYT01000017">
    <property type="protein sequence ID" value="SHJ30793.1"/>
    <property type="molecule type" value="Genomic_DNA"/>
</dbReference>
<dbReference type="AlphaFoldDB" id="A0A1M6I8S0"/>
<organism evidence="10 11">
    <name type="scientific">Parasporobacterium paucivorans DSM 15970</name>
    <dbReference type="NCBI Taxonomy" id="1122934"/>
    <lineage>
        <taxon>Bacteria</taxon>
        <taxon>Bacillati</taxon>
        <taxon>Bacillota</taxon>
        <taxon>Clostridia</taxon>
        <taxon>Lachnospirales</taxon>
        <taxon>Lachnospiraceae</taxon>
        <taxon>Parasporobacterium</taxon>
    </lineage>
</organism>
<dbReference type="OrthoDB" id="9806929at2"/>
<dbReference type="PANTHER" id="PTHR30433:SF2">
    <property type="entry name" value="MOTILITY PROTEIN A"/>
    <property type="match status" value="1"/>
</dbReference>
<dbReference type="Pfam" id="PF01618">
    <property type="entry name" value="MotA_ExbB"/>
    <property type="match status" value="1"/>
</dbReference>
<comment type="subcellular location">
    <subcellularLocation>
        <location evidence="1">Cell membrane</location>
        <topology evidence="1">Multi-pass membrane protein</topology>
    </subcellularLocation>
</comment>
<dbReference type="Proteomes" id="UP000184342">
    <property type="component" value="Unassembled WGS sequence"/>
</dbReference>
<gene>
    <name evidence="10" type="ORF">SAMN02745691_01713</name>
</gene>
<reference evidence="10 11" key="1">
    <citation type="submission" date="2016-11" db="EMBL/GenBank/DDBJ databases">
        <authorList>
            <person name="Jaros S."/>
            <person name="Januszkiewicz K."/>
            <person name="Wedrychowicz H."/>
        </authorList>
    </citation>
    <scope>NUCLEOTIDE SEQUENCE [LARGE SCALE GENOMIC DNA]</scope>
    <source>
        <strain evidence="10 11">DSM 15970</strain>
    </source>
</reference>
<evidence type="ECO:0000259" key="9">
    <source>
        <dbReference type="Pfam" id="PF01618"/>
    </source>
</evidence>
<dbReference type="PROSITE" id="PS01307">
    <property type="entry name" value="MOTA"/>
    <property type="match status" value="1"/>
</dbReference>
<dbReference type="PANTHER" id="PTHR30433">
    <property type="entry name" value="CHEMOTAXIS PROTEIN MOTA"/>
    <property type="match status" value="1"/>
</dbReference>
<evidence type="ECO:0000256" key="4">
    <source>
        <dbReference type="ARBA" id="ARBA00022475"/>
    </source>
</evidence>
<keyword evidence="7 8" id="KW-0472">Membrane</keyword>
<evidence type="ECO:0000256" key="6">
    <source>
        <dbReference type="ARBA" id="ARBA00022989"/>
    </source>
</evidence>
<evidence type="ECO:0000256" key="8">
    <source>
        <dbReference type="SAM" id="Phobius"/>
    </source>
</evidence>
<evidence type="ECO:0000313" key="10">
    <source>
        <dbReference type="EMBL" id="SHJ30793.1"/>
    </source>
</evidence>
<keyword evidence="4" id="KW-1003">Cell membrane</keyword>
<accession>A0A1M6I8S0</accession>
<evidence type="ECO:0000256" key="1">
    <source>
        <dbReference type="ARBA" id="ARBA00004651"/>
    </source>
</evidence>
<dbReference type="InterPro" id="IPR047055">
    <property type="entry name" value="MotA-like"/>
</dbReference>
<dbReference type="GO" id="GO:0005886">
    <property type="term" value="C:plasma membrane"/>
    <property type="evidence" value="ECO:0007669"/>
    <property type="project" value="UniProtKB-SubCell"/>
</dbReference>
<evidence type="ECO:0000256" key="2">
    <source>
        <dbReference type="ARBA" id="ARBA00008038"/>
    </source>
</evidence>
<feature type="transmembrane region" description="Helical" evidence="8">
    <location>
        <begin position="183"/>
        <end position="201"/>
    </location>
</feature>
<keyword evidence="6 8" id="KW-1133">Transmembrane helix</keyword>
<keyword evidence="5 8" id="KW-0812">Transmembrane</keyword>
<evidence type="ECO:0000256" key="5">
    <source>
        <dbReference type="ARBA" id="ARBA00022692"/>
    </source>
</evidence>
<feature type="domain" description="MotA/TolQ/ExbB proton channel" evidence="9">
    <location>
        <begin position="97"/>
        <end position="218"/>
    </location>
</feature>
<keyword evidence="11" id="KW-1185">Reference proteome</keyword>
<feature type="transmembrane region" description="Helical" evidence="8">
    <location>
        <begin position="35"/>
        <end position="54"/>
    </location>
</feature>
<evidence type="ECO:0000313" key="11">
    <source>
        <dbReference type="Proteomes" id="UP000184342"/>
    </source>
</evidence>
<feature type="transmembrane region" description="Helical" evidence="8">
    <location>
        <begin position="141"/>
        <end position="163"/>
    </location>
</feature>
<dbReference type="GO" id="GO:0006935">
    <property type="term" value="P:chemotaxis"/>
    <property type="evidence" value="ECO:0007669"/>
    <property type="project" value="InterPro"/>
</dbReference>
<evidence type="ECO:0000256" key="3">
    <source>
        <dbReference type="ARBA" id="ARBA00022448"/>
    </source>
</evidence>
<dbReference type="GO" id="GO:0071978">
    <property type="term" value="P:bacterial-type flagellum-dependent swarming motility"/>
    <property type="evidence" value="ECO:0007669"/>
    <property type="project" value="InterPro"/>
</dbReference>
<dbReference type="STRING" id="1122934.SAMN02745691_01713"/>
<evidence type="ECO:0000256" key="7">
    <source>
        <dbReference type="ARBA" id="ARBA00023136"/>
    </source>
</evidence>
<dbReference type="RefSeq" id="WP_073994006.1">
    <property type="nucleotide sequence ID" value="NZ_FQYT01000017.1"/>
</dbReference>